<dbReference type="InterPro" id="IPR001611">
    <property type="entry name" value="Leu-rich_rpt"/>
</dbReference>
<proteinExistence type="predicted"/>
<reference evidence="5 6" key="1">
    <citation type="journal article" date="2023" name="Insect Mol. Biol.">
        <title>Genome sequencing provides insights into the evolution of gene families encoding plant cell wall-degrading enzymes in longhorned beetles.</title>
        <authorList>
            <person name="Shin N.R."/>
            <person name="Okamura Y."/>
            <person name="Kirsch R."/>
            <person name="Pauchet Y."/>
        </authorList>
    </citation>
    <scope>NUCLEOTIDE SEQUENCE [LARGE SCALE GENOMIC DNA]</scope>
    <source>
        <strain evidence="5">EAD_L_NR</strain>
    </source>
</reference>
<keyword evidence="3" id="KW-0812">Transmembrane</keyword>
<evidence type="ECO:0000313" key="5">
    <source>
        <dbReference type="EMBL" id="KAJ8922047.1"/>
    </source>
</evidence>
<dbReference type="SUPFAM" id="SSF52047">
    <property type="entry name" value="RNI-like"/>
    <property type="match status" value="1"/>
</dbReference>
<feature type="signal peptide" evidence="4">
    <location>
        <begin position="1"/>
        <end position="19"/>
    </location>
</feature>
<evidence type="ECO:0000256" key="3">
    <source>
        <dbReference type="SAM" id="Phobius"/>
    </source>
</evidence>
<keyword evidence="6" id="KW-1185">Reference proteome</keyword>
<dbReference type="PANTHER" id="PTHR24366">
    <property type="entry name" value="IG(IMMUNOGLOBULIN) AND LRR(LEUCINE RICH REPEAT) DOMAINS"/>
    <property type="match status" value="1"/>
</dbReference>
<keyword evidence="4" id="KW-0732">Signal</keyword>
<keyword evidence="3" id="KW-0472">Membrane</keyword>
<evidence type="ECO:0000256" key="1">
    <source>
        <dbReference type="ARBA" id="ARBA00022614"/>
    </source>
</evidence>
<feature type="chain" id="PRO_5043372972" description="Toll-like receptor 3" evidence="4">
    <location>
        <begin position="20"/>
        <end position="633"/>
    </location>
</feature>
<feature type="transmembrane region" description="Helical" evidence="3">
    <location>
        <begin position="588"/>
        <end position="614"/>
    </location>
</feature>
<accession>A0AAV8W6T9</accession>
<keyword evidence="2" id="KW-0677">Repeat</keyword>
<sequence>MRVQAKLLLLFFLVNSSQQTCQVVKETISNYGKNRRSSYLSCTDITPSYDLNSDILSKSNASINTIIISNSSMPELTQNLFQGINATFLQISAKVEIVQSKALEYCNISSFVLDGNDVRLIKYMSFNSAMIQYLSLQNNSLTEIKIDNFFGLRGLKQLNLKYNKIEEIAESAFDSLTSLEELDLSFNQLVELHFALFQTMTSLRIAYLNNNLLKSLSNRALSQCKTLKFLYIQNNRITIIDSRYYPTTLAIIKANNNELTAVDFSNLVNLDTLDLNSNNLTKLIGGIYNLPALRFLFVNDNQLGPFIHTQTLHHLKNLTRVTLDGNGLQKIDFELFEALPALLTVTLTENDLSGLDLYNVNNDAVMVLNLSSNSLSGVKNLSRLEHLQKLDISCNKLQEIHYDMLANLGLLVSLQLQYNSIQVLHMGCFRDLKSLRELNLSHNSITDIELGAFTGLKMLMKLDVSYNSLTHLDENIFHNTRHLSVLNIAYNNLKQVDIKSIATFWLRSLTLGGNSWSCKSLAELVRKYPSITITPDAAYNVTNVFGVACNNTEEGTQVFNNSKNVSQYLGNIEEYTKKLSGQMSLNNWILLVLVIVFCVNFTGIFGKCFTCFAVTRQYLYTKYRNEEDHMQLT</sequence>
<evidence type="ECO:0000256" key="4">
    <source>
        <dbReference type="SAM" id="SignalP"/>
    </source>
</evidence>
<evidence type="ECO:0000256" key="2">
    <source>
        <dbReference type="ARBA" id="ARBA00022737"/>
    </source>
</evidence>
<dbReference type="PROSITE" id="PS51450">
    <property type="entry name" value="LRR"/>
    <property type="match status" value="4"/>
</dbReference>
<evidence type="ECO:0000313" key="6">
    <source>
        <dbReference type="Proteomes" id="UP001159042"/>
    </source>
</evidence>
<dbReference type="Proteomes" id="UP001159042">
    <property type="component" value="Unassembled WGS sequence"/>
</dbReference>
<protein>
    <recommendedName>
        <fullName evidence="7">Toll-like receptor 3</fullName>
    </recommendedName>
</protein>
<keyword evidence="1" id="KW-0433">Leucine-rich repeat</keyword>
<comment type="caution">
    <text evidence="5">The sequence shown here is derived from an EMBL/GenBank/DDBJ whole genome shotgun (WGS) entry which is preliminary data.</text>
</comment>
<dbReference type="EMBL" id="JANEYG010000008">
    <property type="protein sequence ID" value="KAJ8922047.1"/>
    <property type="molecule type" value="Genomic_DNA"/>
</dbReference>
<dbReference type="Pfam" id="PF13855">
    <property type="entry name" value="LRR_8"/>
    <property type="match status" value="2"/>
</dbReference>
<dbReference type="InterPro" id="IPR003591">
    <property type="entry name" value="Leu-rich_rpt_typical-subtyp"/>
</dbReference>
<organism evidence="5 6">
    <name type="scientific">Exocentrus adspersus</name>
    <dbReference type="NCBI Taxonomy" id="1586481"/>
    <lineage>
        <taxon>Eukaryota</taxon>
        <taxon>Metazoa</taxon>
        <taxon>Ecdysozoa</taxon>
        <taxon>Arthropoda</taxon>
        <taxon>Hexapoda</taxon>
        <taxon>Insecta</taxon>
        <taxon>Pterygota</taxon>
        <taxon>Neoptera</taxon>
        <taxon>Endopterygota</taxon>
        <taxon>Coleoptera</taxon>
        <taxon>Polyphaga</taxon>
        <taxon>Cucujiformia</taxon>
        <taxon>Chrysomeloidea</taxon>
        <taxon>Cerambycidae</taxon>
        <taxon>Lamiinae</taxon>
        <taxon>Acanthocinini</taxon>
        <taxon>Exocentrus</taxon>
    </lineage>
</organism>
<evidence type="ECO:0008006" key="7">
    <source>
        <dbReference type="Google" id="ProtNLM"/>
    </source>
</evidence>
<dbReference type="AlphaFoldDB" id="A0AAV8W6T9"/>
<dbReference type="PRINTS" id="PR00019">
    <property type="entry name" value="LEURICHRPT"/>
</dbReference>
<gene>
    <name evidence="5" type="ORF">NQ315_008688</name>
</gene>
<dbReference type="InterPro" id="IPR032675">
    <property type="entry name" value="LRR_dom_sf"/>
</dbReference>
<name>A0AAV8W6T9_9CUCU</name>
<dbReference type="SMART" id="SM00369">
    <property type="entry name" value="LRR_TYP"/>
    <property type="match status" value="10"/>
</dbReference>
<keyword evidence="3" id="KW-1133">Transmembrane helix</keyword>
<dbReference type="Gene3D" id="3.80.10.10">
    <property type="entry name" value="Ribonuclease Inhibitor"/>
    <property type="match status" value="3"/>
</dbReference>
<dbReference type="PANTHER" id="PTHR24366:SF96">
    <property type="entry name" value="LEUCINE RICH REPEAT CONTAINING 53"/>
    <property type="match status" value="1"/>
</dbReference>